<dbReference type="Gene3D" id="3.30.450.40">
    <property type="match status" value="1"/>
</dbReference>
<dbReference type="GO" id="GO:0003677">
    <property type="term" value="F:DNA binding"/>
    <property type="evidence" value="ECO:0007669"/>
    <property type="project" value="UniProtKB-KW"/>
</dbReference>
<dbReference type="InterPro" id="IPR036390">
    <property type="entry name" value="WH_DNA-bd_sf"/>
</dbReference>
<evidence type="ECO:0000256" key="1">
    <source>
        <dbReference type="ARBA" id="ARBA00023015"/>
    </source>
</evidence>
<dbReference type="GO" id="GO:0045892">
    <property type="term" value="P:negative regulation of DNA-templated transcription"/>
    <property type="evidence" value="ECO:0007669"/>
    <property type="project" value="TreeGrafter"/>
</dbReference>
<evidence type="ECO:0000313" key="6">
    <source>
        <dbReference type="EMBL" id="MUB65789.1"/>
    </source>
</evidence>
<dbReference type="PANTHER" id="PTHR30136">
    <property type="entry name" value="HELIX-TURN-HELIX TRANSCRIPTIONAL REGULATOR, ICLR FAMILY"/>
    <property type="match status" value="1"/>
</dbReference>
<keyword evidence="3" id="KW-0804">Transcription</keyword>
<dbReference type="InterPro" id="IPR014757">
    <property type="entry name" value="Tscrpt_reg_IclR_C"/>
</dbReference>
<dbReference type="InterPro" id="IPR005471">
    <property type="entry name" value="Tscrpt_reg_IclR_N"/>
</dbReference>
<dbReference type="Proteomes" id="UP000434223">
    <property type="component" value="Unassembled WGS sequence"/>
</dbReference>
<dbReference type="PANTHER" id="PTHR30136:SF24">
    <property type="entry name" value="HTH-TYPE TRANSCRIPTIONAL REPRESSOR ALLR"/>
    <property type="match status" value="1"/>
</dbReference>
<evidence type="ECO:0000256" key="3">
    <source>
        <dbReference type="ARBA" id="ARBA00023163"/>
    </source>
</evidence>
<dbReference type="Gene3D" id="1.10.10.10">
    <property type="entry name" value="Winged helix-like DNA-binding domain superfamily/Winged helix DNA-binding domain"/>
    <property type="match status" value="1"/>
</dbReference>
<reference evidence="6 7" key="1">
    <citation type="submission" date="2019-09" db="EMBL/GenBank/DDBJ databases">
        <title>Draft genome sequencing of Hungatella hathewayi 123Y-2.</title>
        <authorList>
            <person name="Lv Q."/>
            <person name="Li S."/>
        </authorList>
    </citation>
    <scope>NUCLEOTIDE SEQUENCE [LARGE SCALE GENOMIC DNA]</scope>
    <source>
        <strain evidence="6 7">123Y-2</strain>
    </source>
</reference>
<feature type="domain" description="HTH iclR-type" evidence="4">
    <location>
        <begin position="40"/>
        <end position="103"/>
    </location>
</feature>
<dbReference type="InterPro" id="IPR029016">
    <property type="entry name" value="GAF-like_dom_sf"/>
</dbReference>
<evidence type="ECO:0000259" key="5">
    <source>
        <dbReference type="PROSITE" id="PS51078"/>
    </source>
</evidence>
<keyword evidence="2" id="KW-0238">DNA-binding</keyword>
<proteinExistence type="predicted"/>
<name>A0AAW9WL22_9FIRM</name>
<dbReference type="GO" id="GO:0003700">
    <property type="term" value="F:DNA-binding transcription factor activity"/>
    <property type="evidence" value="ECO:0007669"/>
    <property type="project" value="TreeGrafter"/>
</dbReference>
<gene>
    <name evidence="6" type="ORF">GNE07_22450</name>
</gene>
<accession>A0AAW9WL22</accession>
<dbReference type="PROSITE" id="PS51077">
    <property type="entry name" value="HTH_ICLR"/>
    <property type="match status" value="1"/>
</dbReference>
<dbReference type="SUPFAM" id="SSF55781">
    <property type="entry name" value="GAF domain-like"/>
    <property type="match status" value="1"/>
</dbReference>
<evidence type="ECO:0000256" key="2">
    <source>
        <dbReference type="ARBA" id="ARBA00023125"/>
    </source>
</evidence>
<dbReference type="EMBL" id="WNME01000018">
    <property type="protein sequence ID" value="MUB65789.1"/>
    <property type="molecule type" value="Genomic_DNA"/>
</dbReference>
<keyword evidence="1" id="KW-0805">Transcription regulation</keyword>
<feature type="domain" description="IclR-ED" evidence="5">
    <location>
        <begin position="104"/>
        <end position="285"/>
    </location>
</feature>
<evidence type="ECO:0000313" key="7">
    <source>
        <dbReference type="Proteomes" id="UP000434223"/>
    </source>
</evidence>
<dbReference type="InterPro" id="IPR036388">
    <property type="entry name" value="WH-like_DNA-bd_sf"/>
</dbReference>
<dbReference type="SMART" id="SM00346">
    <property type="entry name" value="HTH_ICLR"/>
    <property type="match status" value="1"/>
</dbReference>
<protein>
    <submittedName>
        <fullName evidence="6">Helix-turn-helix domain-containing protein</fullName>
    </submittedName>
</protein>
<organism evidence="6 7">
    <name type="scientific">Hungatella hathewayi</name>
    <dbReference type="NCBI Taxonomy" id="154046"/>
    <lineage>
        <taxon>Bacteria</taxon>
        <taxon>Bacillati</taxon>
        <taxon>Bacillota</taxon>
        <taxon>Clostridia</taxon>
        <taxon>Lachnospirales</taxon>
        <taxon>Lachnospiraceae</taxon>
        <taxon>Hungatella</taxon>
    </lineage>
</organism>
<dbReference type="AlphaFoldDB" id="A0AAW9WL22"/>
<comment type="caution">
    <text evidence="6">The sequence shown here is derived from an EMBL/GenBank/DDBJ whole genome shotgun (WGS) entry which is preliminary data.</text>
</comment>
<evidence type="ECO:0000259" key="4">
    <source>
        <dbReference type="PROSITE" id="PS51077"/>
    </source>
</evidence>
<dbReference type="PROSITE" id="PS51078">
    <property type="entry name" value="ICLR_ED"/>
    <property type="match status" value="1"/>
</dbReference>
<dbReference type="SUPFAM" id="SSF46785">
    <property type="entry name" value="Winged helix' DNA-binding domain"/>
    <property type="match status" value="1"/>
</dbReference>
<dbReference type="Pfam" id="PF01614">
    <property type="entry name" value="IclR_C"/>
    <property type="match status" value="1"/>
</dbReference>
<dbReference type="InterPro" id="IPR050707">
    <property type="entry name" value="HTH_MetabolicPath_Reg"/>
</dbReference>
<sequence length="292" mass="32749">MGNYSAVRQFTHYPNIRRCTAEALQYGKKRCKKVPNEELHRATKRVIDTLEQLTAAPPQGMTLTELASALKAPKSSLFPIVHTLCELHMLSLNSDTGRYCIGYKAYEIGNVYLRRGGLTTDIQTQMHTIVEACGETCYFAQLVDGDVFYLYKVDSTEPVRSVVSPGQRLPAYATGIGKALLSGKSKDELKRLYPDGLKALTPNTITDIDRLSYQLDEIQRNGLAFECEESTQYIRCVAVPIRRDGGVIAAMSIAMPVFRYDPEKEALTIRLLREAQLRLEKLLKNADFNGIM</sequence>